<feature type="compositionally biased region" description="Low complexity" evidence="1">
    <location>
        <begin position="173"/>
        <end position="187"/>
    </location>
</feature>
<evidence type="ECO:0000256" key="1">
    <source>
        <dbReference type="SAM" id="MobiDB-lite"/>
    </source>
</evidence>
<sequence>MAFSITHSNENSFKAPAHKHAHHLHSIPPREKSVRTLIIDHMLWVHGRTRFAQARAELGMTDRTGGPSSPNYTHRTRPENYEEEDQVSSDGEDAVVLTSRIAWPGHPHDDPEETRIASQDLLLAKNLRLRAEGLEKVVTSMLVQPPPVHPIHDEDLASPPTSPMIFPTGSGDANNNNNASNSSNNNSRRPTAHQHTLPNGVRLRLALGTVINDLFSRQAPPPPFRSKRYAAAAAAAAAALPDPSVASTPSAVDGGDGGGGTGTTPSLLPLALSKISAVSAYSMTSERQGQRKRRAKGMRSHGTQGEGQGQRQATGTGSAHLTHLLHPDPSSMSSPSTLSSMTSPATVQTPSSISASSPSALAGSGPQTNTNTTAAMTGSSSSSRPSLTTHPSSSSRVHPPHHHHRHRRKSSKHPRHQSSIPSYPCTPRTRTLYLSGADPDTANSPPAFRCPRHLHTGCKICVEAKDTPSSYGGSGRGGGGGSGGGGGPGGFRGMARRDREGMRAGATGATGSGGGVGTNGAGVTGSNKSVAAAMVAATPIGISPDGGGITGYQDGSGIGSGLLRPSGAGSVLRRKTAIPYKNEGWSGIGGRGASMMTTDDVDATGSGNTKLSELVPRFLRLSALIAAELGREIREGTGAGSSGSTRPTTGTTAGIGFSTLPPAATMAEATTLGRSGQQQGQGQGQGMTMNPATPSQMGTAVSGSAGTEEDEFKPEPEQPNLVPGPSPRLNPNRNPSNLGKGNNVLDDSNDLNRGRSGSDSSGSSENKFYTQALRPSREWYLLLAGLVTRAALQGYLTAGWRGKDAVECLFMIGRGIRERGAGRRRRGRRRKMRRKAGREMGERRRGCGYRYHGDDDGYRERRQQEWSDGSGEDEEEDDEDYEDHENYGDGDEYEDHHDDGGEEQDGEGREYGDEDNYEYGDDSDEDEDDEDGLGTSGIGVTWLGGVGGAVDDDELFEDFEPDELPSLTEAVRILFPSLRTGVRRGGKGKGKAKGKEEEEFEREMDERLKKFYNIPLSTPDLSTHLEDLAWEYPCEPVERAACRFGEAIGRWRGKPELEGYKKKPLQPNSSLHPDNPSTSVTVNNNSNKSHDSNNNPEAAPSTPMMTIESLVHSNPTSPTTGHPGVASTSSGGDQGKGKEKERSGAMEENSEEDRDKEAGGESEKKKQGIEIYFLMPENWTGGGINNIGKSPTVSRATLPKMGGGDMSSSSTASGASNSNTSPIVASMAPPGMVHSTSPGSGSSTSMYGSYQQQSPNMPPPGMPNQIPMQQNVPNIPNAPQPASPWGMWAASAAAHGSGPNVTGGKRTRSPDDSRMGMGMNVGGGGGGQGGQGGQGQGPAKRFHASMG</sequence>
<feature type="compositionally biased region" description="Polar residues" evidence="1">
    <location>
        <begin position="687"/>
        <end position="705"/>
    </location>
</feature>
<dbReference type="OrthoDB" id="2534923at2759"/>
<accession>A0A4V4HDA8</accession>
<feature type="region of interest" description="Disordered" evidence="1">
    <location>
        <begin position="239"/>
        <end position="266"/>
    </location>
</feature>
<feature type="region of interest" description="Disordered" evidence="1">
    <location>
        <begin position="1181"/>
        <end position="1270"/>
    </location>
</feature>
<feature type="compositionally biased region" description="Basic residues" evidence="1">
    <location>
        <begin position="16"/>
        <end position="25"/>
    </location>
</feature>
<feature type="compositionally biased region" description="Low complexity" evidence="1">
    <location>
        <begin position="729"/>
        <end position="739"/>
    </location>
</feature>
<feature type="compositionally biased region" description="Basic residues" evidence="1">
    <location>
        <begin position="822"/>
        <end position="836"/>
    </location>
</feature>
<feature type="region of interest" description="Disordered" evidence="1">
    <location>
        <begin position="468"/>
        <end position="495"/>
    </location>
</feature>
<dbReference type="EMBL" id="ML179493">
    <property type="protein sequence ID" value="THU86515.1"/>
    <property type="molecule type" value="Genomic_DNA"/>
</dbReference>
<feature type="compositionally biased region" description="Gly residues" evidence="1">
    <location>
        <begin position="1319"/>
        <end position="1336"/>
    </location>
</feature>
<feature type="compositionally biased region" description="Gly residues" evidence="1">
    <location>
        <begin position="472"/>
        <end position="492"/>
    </location>
</feature>
<feature type="region of interest" description="Disordered" evidence="1">
    <location>
        <begin position="635"/>
        <end position="767"/>
    </location>
</feature>
<proteinExistence type="predicted"/>
<feature type="compositionally biased region" description="Basic and acidic residues" evidence="1">
    <location>
        <begin position="837"/>
        <end position="865"/>
    </location>
</feature>
<feature type="compositionally biased region" description="Acidic residues" evidence="1">
    <location>
        <begin position="81"/>
        <end position="92"/>
    </location>
</feature>
<feature type="compositionally biased region" description="Low complexity" evidence="1">
    <location>
        <begin position="1206"/>
        <end position="1221"/>
    </location>
</feature>
<feature type="region of interest" description="Disordered" evidence="1">
    <location>
        <begin position="821"/>
        <end position="953"/>
    </location>
</feature>
<feature type="compositionally biased region" description="Gly residues" evidence="1">
    <location>
        <begin position="934"/>
        <end position="948"/>
    </location>
</feature>
<feature type="compositionally biased region" description="Acidic residues" evidence="1">
    <location>
        <begin position="912"/>
        <end position="932"/>
    </location>
</feature>
<organism evidence="2 3">
    <name type="scientific">Dendrothele bispora (strain CBS 962.96)</name>
    <dbReference type="NCBI Taxonomy" id="1314807"/>
    <lineage>
        <taxon>Eukaryota</taxon>
        <taxon>Fungi</taxon>
        <taxon>Dikarya</taxon>
        <taxon>Basidiomycota</taxon>
        <taxon>Agaricomycotina</taxon>
        <taxon>Agaricomycetes</taxon>
        <taxon>Agaricomycetidae</taxon>
        <taxon>Agaricales</taxon>
        <taxon>Agaricales incertae sedis</taxon>
        <taxon>Dendrothele</taxon>
    </lineage>
</organism>
<feature type="compositionally biased region" description="Low complexity" evidence="1">
    <location>
        <begin position="1077"/>
        <end position="1095"/>
    </location>
</feature>
<evidence type="ECO:0000313" key="2">
    <source>
        <dbReference type="EMBL" id="THU86515.1"/>
    </source>
</evidence>
<feature type="compositionally biased region" description="Low complexity" evidence="1">
    <location>
        <begin position="1235"/>
        <end position="1254"/>
    </location>
</feature>
<feature type="compositionally biased region" description="Polar residues" evidence="1">
    <location>
        <begin position="1111"/>
        <end position="1131"/>
    </location>
</feature>
<feature type="compositionally biased region" description="Basic residues" evidence="1">
    <location>
        <begin position="398"/>
        <end position="416"/>
    </location>
</feature>
<feature type="region of interest" description="Disordered" evidence="1">
    <location>
        <begin position="982"/>
        <end position="1001"/>
    </location>
</feature>
<feature type="region of interest" description="Disordered" evidence="1">
    <location>
        <begin position="1292"/>
        <end position="1347"/>
    </location>
</feature>
<feature type="compositionally biased region" description="Basic and acidic residues" evidence="1">
    <location>
        <begin position="1135"/>
        <end position="1145"/>
    </location>
</feature>
<feature type="region of interest" description="Disordered" evidence="1">
    <location>
        <begin position="1053"/>
        <end position="1168"/>
    </location>
</feature>
<gene>
    <name evidence="2" type="ORF">K435DRAFT_970239</name>
</gene>
<feature type="region of interest" description="Disordered" evidence="1">
    <location>
        <begin position="1"/>
        <end position="26"/>
    </location>
</feature>
<name>A0A4V4HDA8_DENBC</name>
<feature type="compositionally biased region" description="Basic residues" evidence="1">
    <location>
        <begin position="290"/>
        <end position="299"/>
    </location>
</feature>
<feature type="compositionally biased region" description="Polar residues" evidence="1">
    <location>
        <begin position="1"/>
        <end position="12"/>
    </location>
</feature>
<feature type="compositionally biased region" description="Basic residues" evidence="1">
    <location>
        <begin position="982"/>
        <end position="992"/>
    </location>
</feature>
<feature type="compositionally biased region" description="Acidic residues" evidence="1">
    <location>
        <begin position="870"/>
        <end position="893"/>
    </location>
</feature>
<feature type="region of interest" description="Disordered" evidence="1">
    <location>
        <begin position="148"/>
        <end position="198"/>
    </location>
</feature>
<keyword evidence="3" id="KW-1185">Reference proteome</keyword>
<feature type="compositionally biased region" description="Low complexity" evidence="1">
    <location>
        <begin position="329"/>
        <end position="397"/>
    </location>
</feature>
<feature type="compositionally biased region" description="Low complexity" evidence="1">
    <location>
        <begin position="754"/>
        <end position="764"/>
    </location>
</feature>
<feature type="compositionally biased region" description="Basic and acidic residues" evidence="1">
    <location>
        <begin position="1153"/>
        <end position="1168"/>
    </location>
</feature>
<reference evidence="2 3" key="1">
    <citation type="journal article" date="2019" name="Nat. Ecol. Evol.">
        <title>Megaphylogeny resolves global patterns of mushroom evolution.</title>
        <authorList>
            <person name="Varga T."/>
            <person name="Krizsan K."/>
            <person name="Foldi C."/>
            <person name="Dima B."/>
            <person name="Sanchez-Garcia M."/>
            <person name="Sanchez-Ramirez S."/>
            <person name="Szollosi G.J."/>
            <person name="Szarkandi J.G."/>
            <person name="Papp V."/>
            <person name="Albert L."/>
            <person name="Andreopoulos W."/>
            <person name="Angelini C."/>
            <person name="Antonin V."/>
            <person name="Barry K.W."/>
            <person name="Bougher N.L."/>
            <person name="Buchanan P."/>
            <person name="Buyck B."/>
            <person name="Bense V."/>
            <person name="Catcheside P."/>
            <person name="Chovatia M."/>
            <person name="Cooper J."/>
            <person name="Damon W."/>
            <person name="Desjardin D."/>
            <person name="Finy P."/>
            <person name="Geml J."/>
            <person name="Haridas S."/>
            <person name="Hughes K."/>
            <person name="Justo A."/>
            <person name="Karasinski D."/>
            <person name="Kautmanova I."/>
            <person name="Kiss B."/>
            <person name="Kocsube S."/>
            <person name="Kotiranta H."/>
            <person name="LaButti K.M."/>
            <person name="Lechner B.E."/>
            <person name="Liimatainen K."/>
            <person name="Lipzen A."/>
            <person name="Lukacs Z."/>
            <person name="Mihaltcheva S."/>
            <person name="Morgado L.N."/>
            <person name="Niskanen T."/>
            <person name="Noordeloos M.E."/>
            <person name="Ohm R.A."/>
            <person name="Ortiz-Santana B."/>
            <person name="Ovrebo C."/>
            <person name="Racz N."/>
            <person name="Riley R."/>
            <person name="Savchenko A."/>
            <person name="Shiryaev A."/>
            <person name="Soop K."/>
            <person name="Spirin V."/>
            <person name="Szebenyi C."/>
            <person name="Tomsovsky M."/>
            <person name="Tulloss R.E."/>
            <person name="Uehling J."/>
            <person name="Grigoriev I.V."/>
            <person name="Vagvolgyi C."/>
            <person name="Papp T."/>
            <person name="Martin F.M."/>
            <person name="Miettinen O."/>
            <person name="Hibbett D.S."/>
            <person name="Nagy L.G."/>
        </authorList>
    </citation>
    <scope>NUCLEOTIDE SEQUENCE [LARGE SCALE GENOMIC DNA]</scope>
    <source>
        <strain evidence="2 3">CBS 962.96</strain>
    </source>
</reference>
<feature type="compositionally biased region" description="Polar residues" evidence="1">
    <location>
        <begin position="309"/>
        <end position="319"/>
    </location>
</feature>
<feature type="region of interest" description="Disordered" evidence="1">
    <location>
        <begin position="280"/>
        <end position="447"/>
    </location>
</feature>
<feature type="compositionally biased region" description="Low complexity" evidence="1">
    <location>
        <begin position="642"/>
        <end position="654"/>
    </location>
</feature>
<feature type="compositionally biased region" description="Polar residues" evidence="1">
    <location>
        <begin position="1066"/>
        <end position="1076"/>
    </location>
</feature>
<feature type="region of interest" description="Disordered" evidence="1">
    <location>
        <begin position="59"/>
        <end position="92"/>
    </location>
</feature>
<protein>
    <submittedName>
        <fullName evidence="2">Uncharacterized protein</fullName>
    </submittedName>
</protein>
<evidence type="ECO:0000313" key="3">
    <source>
        <dbReference type="Proteomes" id="UP000297245"/>
    </source>
</evidence>
<dbReference type="Proteomes" id="UP000297245">
    <property type="component" value="Unassembled WGS sequence"/>
</dbReference>